<keyword evidence="2" id="KW-0963">Cytoplasm</keyword>
<dbReference type="InterPro" id="IPR039422">
    <property type="entry name" value="MarR/SlyA-like"/>
</dbReference>
<dbReference type="Gene3D" id="1.10.10.10">
    <property type="entry name" value="Winged helix-like DNA-binding domain superfamily/Winged helix DNA-binding domain"/>
    <property type="match status" value="1"/>
</dbReference>
<evidence type="ECO:0000256" key="1">
    <source>
        <dbReference type="ARBA" id="ARBA00004496"/>
    </source>
</evidence>
<comment type="subcellular location">
    <subcellularLocation>
        <location evidence="1">Cytoplasm</location>
    </subcellularLocation>
</comment>
<organism evidence="7 8">
    <name type="scientific">Actinophytocola algeriensis</name>
    <dbReference type="NCBI Taxonomy" id="1768010"/>
    <lineage>
        <taxon>Bacteria</taxon>
        <taxon>Bacillati</taxon>
        <taxon>Actinomycetota</taxon>
        <taxon>Actinomycetes</taxon>
        <taxon>Pseudonocardiales</taxon>
        <taxon>Pseudonocardiaceae</taxon>
    </lineage>
</organism>
<keyword evidence="5" id="KW-0804">Transcription</keyword>
<reference evidence="7 8" key="1">
    <citation type="submission" date="2020-08" db="EMBL/GenBank/DDBJ databases">
        <title>Genomic Encyclopedia of Type Strains, Phase III (KMG-III): the genomes of soil and plant-associated and newly described type strains.</title>
        <authorList>
            <person name="Whitman W."/>
        </authorList>
    </citation>
    <scope>NUCLEOTIDE SEQUENCE [LARGE SCALE GENOMIC DNA]</scope>
    <source>
        <strain evidence="7 8">CECT 8960</strain>
    </source>
</reference>
<dbReference type="AlphaFoldDB" id="A0A7W7VF35"/>
<dbReference type="InterPro" id="IPR036390">
    <property type="entry name" value="WH_DNA-bd_sf"/>
</dbReference>
<evidence type="ECO:0000256" key="3">
    <source>
        <dbReference type="ARBA" id="ARBA00023015"/>
    </source>
</evidence>
<gene>
    <name evidence="7" type="ORF">FHR82_003847</name>
</gene>
<dbReference type="RefSeq" id="WP_311771163.1">
    <property type="nucleotide sequence ID" value="NZ_JACHJQ010000004.1"/>
</dbReference>
<evidence type="ECO:0000256" key="4">
    <source>
        <dbReference type="ARBA" id="ARBA00023125"/>
    </source>
</evidence>
<dbReference type="FunFam" id="1.10.10.10:FF:000163">
    <property type="entry name" value="MarR family transcriptional regulator"/>
    <property type="match status" value="1"/>
</dbReference>
<dbReference type="PROSITE" id="PS50995">
    <property type="entry name" value="HTH_MARR_2"/>
    <property type="match status" value="1"/>
</dbReference>
<dbReference type="PANTHER" id="PTHR33164:SF5">
    <property type="entry name" value="ORGANIC HYDROPEROXIDE RESISTANCE TRANSCRIPTIONAL REGULATOR"/>
    <property type="match status" value="1"/>
</dbReference>
<sequence length="146" mass="16074">MAADELKLENQVCFALYAASRAVTSLYRPALDALGLTYPQYLVMLVLWERGPVLVKELGQALDLDSGTLSPLLKRLEAAGLVRRQRCAEDERAVRVYPTDEGGALRDRAMSVPRKLSGATGMGLAELEALRENLVRLTEEITAQQD</sequence>
<evidence type="ECO:0000256" key="2">
    <source>
        <dbReference type="ARBA" id="ARBA00022490"/>
    </source>
</evidence>
<dbReference type="GO" id="GO:0006950">
    <property type="term" value="P:response to stress"/>
    <property type="evidence" value="ECO:0007669"/>
    <property type="project" value="TreeGrafter"/>
</dbReference>
<dbReference type="GO" id="GO:0003700">
    <property type="term" value="F:DNA-binding transcription factor activity"/>
    <property type="evidence" value="ECO:0007669"/>
    <property type="project" value="InterPro"/>
</dbReference>
<accession>A0A7W7VF35</accession>
<dbReference type="PANTHER" id="PTHR33164">
    <property type="entry name" value="TRANSCRIPTIONAL REGULATOR, MARR FAMILY"/>
    <property type="match status" value="1"/>
</dbReference>
<proteinExistence type="predicted"/>
<evidence type="ECO:0000313" key="8">
    <source>
        <dbReference type="Proteomes" id="UP000520767"/>
    </source>
</evidence>
<dbReference type="SUPFAM" id="SSF46785">
    <property type="entry name" value="Winged helix' DNA-binding domain"/>
    <property type="match status" value="1"/>
</dbReference>
<dbReference type="GO" id="GO:0005737">
    <property type="term" value="C:cytoplasm"/>
    <property type="evidence" value="ECO:0007669"/>
    <property type="project" value="UniProtKB-SubCell"/>
</dbReference>
<keyword evidence="4 7" id="KW-0238">DNA-binding</keyword>
<dbReference type="Pfam" id="PF22381">
    <property type="entry name" value="Staph_reg_Sar_Rot"/>
    <property type="match status" value="1"/>
</dbReference>
<dbReference type="InterPro" id="IPR036388">
    <property type="entry name" value="WH-like_DNA-bd_sf"/>
</dbReference>
<dbReference type="PRINTS" id="PR00598">
    <property type="entry name" value="HTHMARR"/>
</dbReference>
<dbReference type="InterPro" id="IPR055166">
    <property type="entry name" value="Transc_reg_Sar_Rot_HTH"/>
</dbReference>
<dbReference type="Proteomes" id="UP000520767">
    <property type="component" value="Unassembled WGS sequence"/>
</dbReference>
<dbReference type="GO" id="GO:0003677">
    <property type="term" value="F:DNA binding"/>
    <property type="evidence" value="ECO:0007669"/>
    <property type="project" value="UniProtKB-KW"/>
</dbReference>
<keyword evidence="3" id="KW-0805">Transcription regulation</keyword>
<dbReference type="InterPro" id="IPR000835">
    <property type="entry name" value="HTH_MarR-typ"/>
</dbReference>
<evidence type="ECO:0000256" key="5">
    <source>
        <dbReference type="ARBA" id="ARBA00023163"/>
    </source>
</evidence>
<dbReference type="SMART" id="SM00347">
    <property type="entry name" value="HTH_MARR"/>
    <property type="match status" value="1"/>
</dbReference>
<protein>
    <submittedName>
        <fullName evidence="7">DNA-binding MarR family transcriptional regulator</fullName>
    </submittedName>
</protein>
<keyword evidence="8" id="KW-1185">Reference proteome</keyword>
<dbReference type="EMBL" id="JACHJQ010000004">
    <property type="protein sequence ID" value="MBB4907605.1"/>
    <property type="molecule type" value="Genomic_DNA"/>
</dbReference>
<name>A0A7W7VF35_9PSEU</name>
<feature type="domain" description="HTH marR-type" evidence="6">
    <location>
        <begin position="9"/>
        <end position="139"/>
    </location>
</feature>
<evidence type="ECO:0000259" key="6">
    <source>
        <dbReference type="PROSITE" id="PS50995"/>
    </source>
</evidence>
<comment type="caution">
    <text evidence="7">The sequence shown here is derived from an EMBL/GenBank/DDBJ whole genome shotgun (WGS) entry which is preliminary data.</text>
</comment>
<evidence type="ECO:0000313" key="7">
    <source>
        <dbReference type="EMBL" id="MBB4907605.1"/>
    </source>
</evidence>